<feature type="modified residue" description="N6-(pyridoxal phosphate)lysine" evidence="5">
    <location>
        <position position="206"/>
    </location>
</feature>
<proteinExistence type="inferred from homology"/>
<evidence type="ECO:0000313" key="7">
    <source>
        <dbReference type="EMBL" id="CAA9561397.1"/>
    </source>
</evidence>
<dbReference type="FunFam" id="3.40.640.10:FF:000030">
    <property type="entry name" value="Low-specificity L-threonine aldolase"/>
    <property type="match status" value="1"/>
</dbReference>
<dbReference type="PANTHER" id="PTHR48097">
    <property type="entry name" value="L-THREONINE ALDOLASE-RELATED"/>
    <property type="match status" value="1"/>
</dbReference>
<evidence type="ECO:0000256" key="4">
    <source>
        <dbReference type="ARBA" id="ARBA00023239"/>
    </source>
</evidence>
<evidence type="ECO:0000256" key="1">
    <source>
        <dbReference type="ARBA" id="ARBA00001933"/>
    </source>
</evidence>
<dbReference type="Pfam" id="PF01212">
    <property type="entry name" value="Beta_elim_lyase"/>
    <property type="match status" value="1"/>
</dbReference>
<dbReference type="GO" id="GO:0006545">
    <property type="term" value="P:glycine biosynthetic process"/>
    <property type="evidence" value="ECO:0007669"/>
    <property type="project" value="TreeGrafter"/>
</dbReference>
<dbReference type="GO" id="GO:0008732">
    <property type="term" value="F:L-allo-threonine aldolase activity"/>
    <property type="evidence" value="ECO:0007669"/>
    <property type="project" value="TreeGrafter"/>
</dbReference>
<evidence type="ECO:0000256" key="5">
    <source>
        <dbReference type="PIRSR" id="PIRSR017617-1"/>
    </source>
</evidence>
<dbReference type="EC" id="4.1.2.48" evidence="7"/>
<dbReference type="InterPro" id="IPR023603">
    <property type="entry name" value="Low_specificity_L-TA-like"/>
</dbReference>
<evidence type="ECO:0000256" key="2">
    <source>
        <dbReference type="ARBA" id="ARBA00006966"/>
    </source>
</evidence>
<dbReference type="SUPFAM" id="SSF53383">
    <property type="entry name" value="PLP-dependent transferases"/>
    <property type="match status" value="1"/>
</dbReference>
<keyword evidence="3" id="KW-0663">Pyridoxal phosphate</keyword>
<reference evidence="7" key="1">
    <citation type="submission" date="2020-02" db="EMBL/GenBank/DDBJ databases">
        <authorList>
            <person name="Meier V. D."/>
        </authorList>
    </citation>
    <scope>NUCLEOTIDE SEQUENCE</scope>
    <source>
        <strain evidence="7">AVDCRST_MAG18</strain>
    </source>
</reference>
<dbReference type="Gene3D" id="3.40.640.10">
    <property type="entry name" value="Type I PLP-dependent aspartate aminotransferase-like (Major domain)"/>
    <property type="match status" value="1"/>
</dbReference>
<dbReference type="PIRSF" id="PIRSF017617">
    <property type="entry name" value="Thr_aldolase"/>
    <property type="match status" value="1"/>
</dbReference>
<comment type="similarity">
    <text evidence="2">Belongs to the threonine aldolase family.</text>
</comment>
<organism evidence="7">
    <name type="scientific">uncultured Thermomicrobiales bacterium</name>
    <dbReference type="NCBI Taxonomy" id="1645740"/>
    <lineage>
        <taxon>Bacteria</taxon>
        <taxon>Pseudomonadati</taxon>
        <taxon>Thermomicrobiota</taxon>
        <taxon>Thermomicrobia</taxon>
        <taxon>Thermomicrobiales</taxon>
        <taxon>environmental samples</taxon>
    </lineage>
</organism>
<keyword evidence="4 7" id="KW-0456">Lyase</keyword>
<dbReference type="AlphaFoldDB" id="A0A6J4UZX1"/>
<comment type="cofactor">
    <cofactor evidence="1">
        <name>pyridoxal 5'-phosphate</name>
        <dbReference type="ChEBI" id="CHEBI:597326"/>
    </cofactor>
</comment>
<dbReference type="InterPro" id="IPR015422">
    <property type="entry name" value="PyrdxlP-dep_Trfase_small"/>
</dbReference>
<dbReference type="Gene3D" id="3.90.1150.10">
    <property type="entry name" value="Aspartate Aminotransferase, domain 1"/>
    <property type="match status" value="1"/>
</dbReference>
<dbReference type="GO" id="GO:0005829">
    <property type="term" value="C:cytosol"/>
    <property type="evidence" value="ECO:0007669"/>
    <property type="project" value="TreeGrafter"/>
</dbReference>
<dbReference type="FunFam" id="3.90.1150.10:FF:000041">
    <property type="entry name" value="Low-specificity L-threonine aldolase"/>
    <property type="match status" value="1"/>
</dbReference>
<dbReference type="NCBIfam" id="NF041359">
    <property type="entry name" value="GntG_guanitoxin"/>
    <property type="match status" value="1"/>
</dbReference>
<gene>
    <name evidence="7" type="ORF">AVDCRST_MAG18-1112</name>
</gene>
<dbReference type="PANTHER" id="PTHR48097:SF9">
    <property type="entry name" value="L-THREONINE ALDOLASE"/>
    <property type="match status" value="1"/>
</dbReference>
<evidence type="ECO:0000256" key="3">
    <source>
        <dbReference type="ARBA" id="ARBA00022898"/>
    </source>
</evidence>
<name>A0A6J4UZX1_9BACT</name>
<dbReference type="InterPro" id="IPR015424">
    <property type="entry name" value="PyrdxlP-dep_Trfase"/>
</dbReference>
<feature type="domain" description="Aromatic amino acid beta-eliminating lyase/threonine aldolase" evidence="6">
    <location>
        <begin position="9"/>
        <end position="292"/>
    </location>
</feature>
<sequence length="360" mass="38335">MAHPDGFIDLRSDTVTHPTPAMRRAMAEAEVGDDQYGEDPTVRRLEEASAEKLGKEAACYVSSGTMGNLIAILAHCGRGDEVLLGDECHVLWYESGGAATLGGLPFNKLRTDRFGRIDPREIADMIRIPRAGYPRTGVLCLENTHNRCGGAVLHPDYFAGVKQVADARGVPVHLDGARIFNAAAALGLPASEVVASLDSIQFCFSKALAAPVGSIVVGSSDFIARVRGNRKLVGGAMRQAGVIAAAALVGLTEMVERLPEDHRRARRLAEGLAQIPGVTVDLETVQSNIVIFKPDPAQITTEEFIAGMVEGGVRVSNYGLRGLRMVTHYQITDDDVERALRIAGGLMESRSVAPVGATVA</sequence>
<evidence type="ECO:0000259" key="6">
    <source>
        <dbReference type="Pfam" id="PF01212"/>
    </source>
</evidence>
<dbReference type="GO" id="GO:0006567">
    <property type="term" value="P:L-threonine catabolic process"/>
    <property type="evidence" value="ECO:0007669"/>
    <property type="project" value="TreeGrafter"/>
</dbReference>
<dbReference type="InterPro" id="IPR001597">
    <property type="entry name" value="ArAA_b-elim_lyase/Thr_aldolase"/>
</dbReference>
<accession>A0A6J4UZX1</accession>
<protein>
    <submittedName>
        <fullName evidence="7">Low-specificity L-threonine aldolase</fullName>
        <ecNumber evidence="7">4.1.2.48</ecNumber>
    </submittedName>
</protein>
<dbReference type="InterPro" id="IPR015421">
    <property type="entry name" value="PyrdxlP-dep_Trfase_major"/>
</dbReference>
<dbReference type="EMBL" id="CADCWN010000082">
    <property type="protein sequence ID" value="CAA9561397.1"/>
    <property type="molecule type" value="Genomic_DNA"/>
</dbReference>